<dbReference type="SUPFAM" id="SSF143422">
    <property type="entry name" value="Transposase IS200-like"/>
    <property type="match status" value="1"/>
</dbReference>
<comment type="caution">
    <text evidence="2">The sequence shown here is derived from an EMBL/GenBank/DDBJ whole genome shotgun (WGS) entry which is preliminary data.</text>
</comment>
<evidence type="ECO:0000313" key="2">
    <source>
        <dbReference type="EMBL" id="PTB96385.1"/>
    </source>
</evidence>
<organism evidence="2 3">
    <name type="scientific">Marivirga lumbricoides</name>
    <dbReference type="NCBI Taxonomy" id="1046115"/>
    <lineage>
        <taxon>Bacteria</taxon>
        <taxon>Pseudomonadati</taxon>
        <taxon>Bacteroidota</taxon>
        <taxon>Cytophagia</taxon>
        <taxon>Cytophagales</taxon>
        <taxon>Marivirgaceae</taxon>
        <taxon>Marivirga</taxon>
    </lineage>
</organism>
<sequence length="102" mass="12083">MSGDRYKIQDQQGCYFNTMTVVHWIDVFSRREYRDIIVESLNYCIGNKGLKLYAWVIMSNHVHIVGQIENELGMSGFLRDFKKHTSKRILEAIEEIPESRRE</sequence>
<dbReference type="EMBL" id="PYVU01000053">
    <property type="protein sequence ID" value="PTB96385.1"/>
    <property type="molecule type" value="Genomic_DNA"/>
</dbReference>
<dbReference type="GO" id="GO:0004803">
    <property type="term" value="F:transposase activity"/>
    <property type="evidence" value="ECO:0007669"/>
    <property type="project" value="InterPro"/>
</dbReference>
<dbReference type="Gene3D" id="3.30.70.1290">
    <property type="entry name" value="Transposase IS200-like"/>
    <property type="match status" value="1"/>
</dbReference>
<name>A0A2T4DRE8_9BACT</name>
<proteinExistence type="predicted"/>
<dbReference type="Proteomes" id="UP000240608">
    <property type="component" value="Unassembled WGS sequence"/>
</dbReference>
<feature type="domain" description="Transposase IS200-like" evidence="1">
    <location>
        <begin position="32"/>
        <end position="97"/>
    </location>
</feature>
<accession>A0A2T4DRE8</accession>
<dbReference type="GO" id="GO:0003677">
    <property type="term" value="F:DNA binding"/>
    <property type="evidence" value="ECO:0007669"/>
    <property type="project" value="InterPro"/>
</dbReference>
<evidence type="ECO:0000259" key="1">
    <source>
        <dbReference type="Pfam" id="PF01797"/>
    </source>
</evidence>
<dbReference type="GO" id="GO:0006313">
    <property type="term" value="P:DNA transposition"/>
    <property type="evidence" value="ECO:0007669"/>
    <property type="project" value="InterPro"/>
</dbReference>
<dbReference type="Pfam" id="PF01797">
    <property type="entry name" value="Y1_Tnp"/>
    <property type="match status" value="1"/>
</dbReference>
<dbReference type="InterPro" id="IPR036515">
    <property type="entry name" value="Transposase_17_sf"/>
</dbReference>
<gene>
    <name evidence="2" type="ORF">C9994_07545</name>
</gene>
<dbReference type="InterPro" id="IPR002686">
    <property type="entry name" value="Transposase_17"/>
</dbReference>
<protein>
    <recommendedName>
        <fullName evidence="1">Transposase IS200-like domain-containing protein</fullName>
    </recommendedName>
</protein>
<dbReference type="AlphaFoldDB" id="A0A2T4DRE8"/>
<evidence type="ECO:0000313" key="3">
    <source>
        <dbReference type="Proteomes" id="UP000240608"/>
    </source>
</evidence>
<reference evidence="2 3" key="1">
    <citation type="submission" date="2018-03" db="EMBL/GenBank/DDBJ databases">
        <title>Cross-interface Injection: A General Nanoliter Liquid Handling Method Applied to Single Cells Genome Amplification Automated Nanoliter Liquid Handling Applied to Single Cell Multiple Displacement Amplification.</title>
        <authorList>
            <person name="Yun J."/>
            <person name="Xu P."/>
            <person name="Xu J."/>
            <person name="Dai X."/>
            <person name="Wang Y."/>
            <person name="Zheng X."/>
            <person name="Cao C."/>
            <person name="Yi Q."/>
            <person name="Zhu Y."/>
            <person name="Wang L."/>
            <person name="Dong Z."/>
            <person name="Huang Y."/>
            <person name="Huang L."/>
            <person name="Du W."/>
        </authorList>
    </citation>
    <scope>NUCLEOTIDE SEQUENCE [LARGE SCALE GENOMIC DNA]</scope>
    <source>
        <strain evidence="2 3">Z-D1-2</strain>
    </source>
</reference>